<evidence type="ECO:0000313" key="2">
    <source>
        <dbReference type="EMBL" id="CAE0382767.1"/>
    </source>
</evidence>
<evidence type="ECO:0000256" key="1">
    <source>
        <dbReference type="SAM" id="MobiDB-lite"/>
    </source>
</evidence>
<organism evidence="2">
    <name type="scientific">Euplotes crassus</name>
    <dbReference type="NCBI Taxonomy" id="5936"/>
    <lineage>
        <taxon>Eukaryota</taxon>
        <taxon>Sar</taxon>
        <taxon>Alveolata</taxon>
        <taxon>Ciliophora</taxon>
        <taxon>Intramacronucleata</taxon>
        <taxon>Spirotrichea</taxon>
        <taxon>Hypotrichia</taxon>
        <taxon>Euplotida</taxon>
        <taxon>Euplotidae</taxon>
        <taxon>Moneuplotes</taxon>
    </lineage>
</organism>
<protein>
    <submittedName>
        <fullName evidence="2">Uncharacterized protein</fullName>
    </submittedName>
</protein>
<feature type="region of interest" description="Disordered" evidence="1">
    <location>
        <begin position="139"/>
        <end position="161"/>
    </location>
</feature>
<evidence type="ECO:0000313" key="4">
    <source>
        <dbReference type="Proteomes" id="UP001295684"/>
    </source>
</evidence>
<feature type="compositionally biased region" description="Basic and acidic residues" evidence="1">
    <location>
        <begin position="149"/>
        <end position="161"/>
    </location>
</feature>
<dbReference type="Proteomes" id="UP001295684">
    <property type="component" value="Unassembled WGS sequence"/>
</dbReference>
<sequence>MESKDSQNQYRTGILMANHVEDRFGRDLVHAPVENPIPNSEMHDGFSMDKTMFAAGRDNFVAKPVTEDEIEAEEGYKEYETAVCYTTKGQPNHILIGHGPTQGTFETREFATTNETFYGKAPNADKTTQRDLFLTNTKQDDIPTLFKPTPDRTHFKKSEKF</sequence>
<dbReference type="EMBL" id="HBIK01016412">
    <property type="protein sequence ID" value="CAE0382767.1"/>
    <property type="molecule type" value="Transcribed_RNA"/>
</dbReference>
<reference evidence="3" key="2">
    <citation type="submission" date="2023-07" db="EMBL/GenBank/DDBJ databases">
        <authorList>
            <consortium name="AG Swart"/>
            <person name="Singh M."/>
            <person name="Singh A."/>
            <person name="Seah K."/>
            <person name="Emmerich C."/>
        </authorList>
    </citation>
    <scope>NUCLEOTIDE SEQUENCE</scope>
    <source>
        <strain evidence="3">DP1</strain>
    </source>
</reference>
<reference evidence="2" key="1">
    <citation type="submission" date="2021-01" db="EMBL/GenBank/DDBJ databases">
        <authorList>
            <person name="Corre E."/>
            <person name="Pelletier E."/>
            <person name="Niang G."/>
            <person name="Scheremetjew M."/>
            <person name="Finn R."/>
            <person name="Kale V."/>
            <person name="Holt S."/>
            <person name="Cochrane G."/>
            <person name="Meng A."/>
            <person name="Brown T."/>
            <person name="Cohen L."/>
        </authorList>
    </citation>
    <scope>NUCLEOTIDE SEQUENCE</scope>
    <source>
        <strain evidence="2">CT5</strain>
    </source>
</reference>
<gene>
    <name evidence="2" type="ORF">ECRA1380_LOCUS7729</name>
    <name evidence="3" type="ORF">ECRASSUSDP1_LOCUS22227</name>
</gene>
<proteinExistence type="predicted"/>
<dbReference type="OrthoDB" id="309639at2759"/>
<dbReference type="AlphaFoldDB" id="A0A7S3NV27"/>
<name>A0A7S3NV27_EUPCR</name>
<keyword evidence="4" id="KW-1185">Reference proteome</keyword>
<evidence type="ECO:0000313" key="3">
    <source>
        <dbReference type="EMBL" id="CAI2380787.1"/>
    </source>
</evidence>
<dbReference type="EMBL" id="CAMPGE010022776">
    <property type="protein sequence ID" value="CAI2380787.1"/>
    <property type="molecule type" value="Genomic_DNA"/>
</dbReference>
<accession>A0A7S3NV27</accession>